<proteinExistence type="predicted"/>
<name>A0A2P6MRJ5_9EUKA</name>
<feature type="domain" description="F-box" evidence="4">
    <location>
        <begin position="69"/>
        <end position="117"/>
    </location>
</feature>
<evidence type="ECO:0000256" key="2">
    <source>
        <dbReference type="ARBA" id="ARBA00023242"/>
    </source>
</evidence>
<sequence>MSLRSRRKSRELDVKEDDFEQKKRSHRNKEELQVIVVLPELPEEDVLIEVDEILRDTVTHLEATPLPEDEVIQMLPQEVWSLIFRRLNIYNGLQCLSGVCRSWASLVESDQSMWKDLSRQHLGELVDHMEWRPESWRSFFLKRKDQEMSPSCLIQETYRREPWKTLIAVILCQRTRGGEPVQKVVREFFKYYPTPTHMVEGDAEVMKVMIKTLGMQQNRIKAVKRCCEGFVTTEWEEAIELFGVGQLGHDSFRLVCKDRLDFTPGDPCLQNYKRWRLSTLPSQTQ</sequence>
<evidence type="ECO:0000256" key="3">
    <source>
        <dbReference type="SAM" id="MobiDB-lite"/>
    </source>
</evidence>
<protein>
    <submittedName>
        <fullName evidence="5">Methyl-CpG-binding domain protein 4-like</fullName>
    </submittedName>
</protein>
<dbReference type="InterPro" id="IPR045138">
    <property type="entry name" value="MeCP2/MBD4"/>
</dbReference>
<comment type="subcellular location">
    <subcellularLocation>
        <location evidence="1">Nucleus</location>
    </subcellularLocation>
</comment>
<dbReference type="GO" id="GO:0005634">
    <property type="term" value="C:nucleus"/>
    <property type="evidence" value="ECO:0007669"/>
    <property type="project" value="UniProtKB-SubCell"/>
</dbReference>
<dbReference type="Proteomes" id="UP000241769">
    <property type="component" value="Unassembled WGS sequence"/>
</dbReference>
<dbReference type="InterPro" id="IPR001810">
    <property type="entry name" value="F-box_dom"/>
</dbReference>
<dbReference type="AlphaFoldDB" id="A0A2P6MRJ5"/>
<dbReference type="InterPro" id="IPR036047">
    <property type="entry name" value="F-box-like_dom_sf"/>
</dbReference>
<dbReference type="OrthoDB" id="10265068at2759"/>
<dbReference type="STRING" id="1890364.A0A2P6MRJ5"/>
<evidence type="ECO:0000313" key="5">
    <source>
        <dbReference type="EMBL" id="PRP74296.1"/>
    </source>
</evidence>
<dbReference type="GO" id="GO:0003677">
    <property type="term" value="F:DNA binding"/>
    <property type="evidence" value="ECO:0007669"/>
    <property type="project" value="InterPro"/>
</dbReference>
<dbReference type="SUPFAM" id="SSF48150">
    <property type="entry name" value="DNA-glycosylase"/>
    <property type="match status" value="1"/>
</dbReference>
<comment type="caution">
    <text evidence="5">The sequence shown here is derived from an EMBL/GenBank/DDBJ whole genome shotgun (WGS) entry which is preliminary data.</text>
</comment>
<keyword evidence="2" id="KW-0539">Nucleus</keyword>
<accession>A0A2P6MRJ5</accession>
<evidence type="ECO:0000313" key="6">
    <source>
        <dbReference type="Proteomes" id="UP000241769"/>
    </source>
</evidence>
<feature type="region of interest" description="Disordered" evidence="3">
    <location>
        <begin position="1"/>
        <end position="20"/>
    </location>
</feature>
<dbReference type="PANTHER" id="PTHR15074:SF0">
    <property type="entry name" value="METHYL-CPG-BINDING DOMAIN PROTEIN 4-LIKE PROTEIN"/>
    <property type="match status" value="1"/>
</dbReference>
<dbReference type="SUPFAM" id="SSF81383">
    <property type="entry name" value="F-box domain"/>
    <property type="match status" value="1"/>
</dbReference>
<dbReference type="EMBL" id="MDYQ01000477">
    <property type="protein sequence ID" value="PRP74296.1"/>
    <property type="molecule type" value="Genomic_DNA"/>
</dbReference>
<dbReference type="InParanoid" id="A0A2P6MRJ5"/>
<keyword evidence="6" id="KW-1185">Reference proteome</keyword>
<dbReference type="Gene3D" id="1.10.340.30">
    <property type="entry name" value="Hypothetical protein, domain 2"/>
    <property type="match status" value="1"/>
</dbReference>
<dbReference type="GO" id="GO:0006281">
    <property type="term" value="P:DNA repair"/>
    <property type="evidence" value="ECO:0007669"/>
    <property type="project" value="InterPro"/>
</dbReference>
<evidence type="ECO:0000256" key="1">
    <source>
        <dbReference type="ARBA" id="ARBA00004123"/>
    </source>
</evidence>
<organism evidence="5 6">
    <name type="scientific">Planoprotostelium fungivorum</name>
    <dbReference type="NCBI Taxonomy" id="1890364"/>
    <lineage>
        <taxon>Eukaryota</taxon>
        <taxon>Amoebozoa</taxon>
        <taxon>Evosea</taxon>
        <taxon>Variosea</taxon>
        <taxon>Cavosteliida</taxon>
        <taxon>Cavosteliaceae</taxon>
        <taxon>Planoprotostelium</taxon>
    </lineage>
</organism>
<reference evidence="5 6" key="1">
    <citation type="journal article" date="2018" name="Genome Biol. Evol.">
        <title>Multiple Roots of Fruiting Body Formation in Amoebozoa.</title>
        <authorList>
            <person name="Hillmann F."/>
            <person name="Forbes G."/>
            <person name="Novohradska S."/>
            <person name="Ferling I."/>
            <person name="Riege K."/>
            <person name="Groth M."/>
            <person name="Westermann M."/>
            <person name="Marz M."/>
            <person name="Spaller T."/>
            <person name="Winckler T."/>
            <person name="Schaap P."/>
            <person name="Glockner G."/>
        </authorList>
    </citation>
    <scope>NUCLEOTIDE SEQUENCE [LARGE SCALE GENOMIC DNA]</scope>
    <source>
        <strain evidence="5 6">Jena</strain>
    </source>
</reference>
<dbReference type="PANTHER" id="PTHR15074">
    <property type="entry name" value="METHYL-CPG-BINDING PROTEIN"/>
    <property type="match status" value="1"/>
</dbReference>
<evidence type="ECO:0000259" key="4">
    <source>
        <dbReference type="PROSITE" id="PS50181"/>
    </source>
</evidence>
<dbReference type="Gene3D" id="1.20.1280.50">
    <property type="match status" value="1"/>
</dbReference>
<gene>
    <name evidence="5" type="ORF">PROFUN_11798</name>
</gene>
<dbReference type="InterPro" id="IPR011257">
    <property type="entry name" value="DNA_glycosylase"/>
</dbReference>
<dbReference type="PROSITE" id="PS50181">
    <property type="entry name" value="FBOX"/>
    <property type="match status" value="1"/>
</dbReference>
<dbReference type="Pfam" id="PF12937">
    <property type="entry name" value="F-box-like"/>
    <property type="match status" value="1"/>
</dbReference>
<dbReference type="GO" id="GO:0003824">
    <property type="term" value="F:catalytic activity"/>
    <property type="evidence" value="ECO:0007669"/>
    <property type="project" value="InterPro"/>
</dbReference>